<gene>
    <name evidence="2" type="ORF">GII30_06595</name>
</gene>
<sequence>MFLVKLIDVFVGILEFIFKADKRAQGASAATLGTAGIITLLAILLVAVGVPRIIYYNSTDQYTAELSNASGLTTADPVLVAGVPAGRIEKISLAGDRVNVKFRLDNGQPLGDQTTAGVRLRTVLGKRYLEIIPAGSGPVGTGKNGAKNVIPLSRTTSPYNLDDLSSDAVNTSKEIDVDVLRTMMTTMTKLMPDSKATSDSLSGITAAASTITRSGTQLSQLLTVSQRLAAVTSQQSETMSDAFSSTQALVQMLSVRHLVLTRLTDNLRLILRQMAATFPNVPMAELTVNLTKITKTLADNAGQVNEILTQVPPSLRTITDASGNGNWADVVSPSAVIPDGLLCVLGVVKGCK</sequence>
<protein>
    <submittedName>
        <fullName evidence="2">MCE family protein</fullName>
    </submittedName>
</protein>
<dbReference type="PANTHER" id="PTHR33371">
    <property type="entry name" value="INTERMEMBRANE PHOSPHOLIPID TRANSPORT SYSTEM BINDING PROTEIN MLAD-RELATED"/>
    <property type="match status" value="1"/>
</dbReference>
<proteinExistence type="predicted"/>
<dbReference type="PANTHER" id="PTHR33371:SF18">
    <property type="entry name" value="MCE-FAMILY PROTEIN MCE3C"/>
    <property type="match status" value="1"/>
</dbReference>
<dbReference type="InterPro" id="IPR003399">
    <property type="entry name" value="Mce/MlaD"/>
</dbReference>
<dbReference type="EMBL" id="CP045810">
    <property type="protein sequence ID" value="QHN38886.1"/>
    <property type="molecule type" value="Genomic_DNA"/>
</dbReference>
<dbReference type="Pfam" id="PF02470">
    <property type="entry name" value="MlaD"/>
    <property type="match status" value="1"/>
</dbReference>
<dbReference type="AlphaFoldDB" id="A0A857LJU3"/>
<organism evidence="2">
    <name type="scientific">Gordonia amarae</name>
    <dbReference type="NCBI Taxonomy" id="36821"/>
    <lineage>
        <taxon>Bacteria</taxon>
        <taxon>Bacillati</taxon>
        <taxon>Actinomycetota</taxon>
        <taxon>Actinomycetes</taxon>
        <taxon>Mycobacteriales</taxon>
        <taxon>Gordoniaceae</taxon>
        <taxon>Gordonia</taxon>
    </lineage>
</organism>
<reference evidence="2" key="1">
    <citation type="journal article" date="2021" name="Nat. Microbiol.">
        <title>Cocultivation of an ultrasmall environmental parasitic bacterium with lytic ability against bacteria associated with wastewater foams.</title>
        <authorList>
            <person name="Batinovic S."/>
            <person name="Rose J.J.A."/>
            <person name="Ratcliffe J."/>
            <person name="Seviour R.J."/>
            <person name="Petrovski S."/>
        </authorList>
    </citation>
    <scope>NUCLEOTIDE SEQUENCE</scope>
    <source>
        <strain evidence="2">CON44</strain>
    </source>
</reference>
<dbReference type="GO" id="GO:0005576">
    <property type="term" value="C:extracellular region"/>
    <property type="evidence" value="ECO:0007669"/>
    <property type="project" value="TreeGrafter"/>
</dbReference>
<dbReference type="InterPro" id="IPR052336">
    <property type="entry name" value="MlaD_Phospholipid_Transporter"/>
</dbReference>
<dbReference type="RefSeq" id="WP_005186336.1">
    <property type="nucleotide sequence ID" value="NZ_CP045804.1"/>
</dbReference>
<evidence type="ECO:0000313" key="2">
    <source>
        <dbReference type="EMBL" id="QHN38886.1"/>
    </source>
</evidence>
<feature type="domain" description="Mce/MlaD" evidence="1">
    <location>
        <begin position="59"/>
        <end position="133"/>
    </location>
</feature>
<name>A0A857LJU3_9ACTN</name>
<accession>A0A857LJU3</accession>
<evidence type="ECO:0000259" key="1">
    <source>
        <dbReference type="Pfam" id="PF02470"/>
    </source>
</evidence>